<dbReference type="InterPro" id="IPR013525">
    <property type="entry name" value="ABC2_TM"/>
</dbReference>
<dbReference type="PANTHER" id="PTHR43027">
    <property type="entry name" value="DOXORUBICIN RESISTANCE ABC TRANSPORTER PERMEASE PROTEIN DRRC-RELATED"/>
    <property type="match status" value="1"/>
</dbReference>
<dbReference type="InterPro" id="IPR000412">
    <property type="entry name" value="ABC_2_transport"/>
</dbReference>
<keyword evidence="4 6" id="KW-0472">Membrane</keyword>
<dbReference type="InterPro" id="IPR047817">
    <property type="entry name" value="ABC2_TM_bact-type"/>
</dbReference>
<organism evidence="8">
    <name type="scientific">Mycobacterium sp. (strain MCS)</name>
    <dbReference type="NCBI Taxonomy" id="164756"/>
    <lineage>
        <taxon>Bacteria</taxon>
        <taxon>Bacillati</taxon>
        <taxon>Actinomycetota</taxon>
        <taxon>Actinomycetes</taxon>
        <taxon>Mycobacteriales</taxon>
        <taxon>Mycobacteriaceae</taxon>
        <taxon>Mycobacterium</taxon>
    </lineage>
</organism>
<evidence type="ECO:0000259" key="7">
    <source>
        <dbReference type="PROSITE" id="PS51012"/>
    </source>
</evidence>
<dbReference type="InterPro" id="IPR052902">
    <property type="entry name" value="ABC-2_transporter"/>
</dbReference>
<dbReference type="EMBL" id="CP000384">
    <property type="protein sequence ID" value="ABG09214.1"/>
    <property type="molecule type" value="Genomic_DNA"/>
</dbReference>
<dbReference type="GO" id="GO:0043190">
    <property type="term" value="C:ATP-binding cassette (ABC) transporter complex"/>
    <property type="evidence" value="ECO:0007669"/>
    <property type="project" value="InterPro"/>
</dbReference>
<evidence type="ECO:0000256" key="2">
    <source>
        <dbReference type="ARBA" id="ARBA00022692"/>
    </source>
</evidence>
<feature type="transmembrane region" description="Helical" evidence="6">
    <location>
        <begin position="110"/>
        <end position="134"/>
    </location>
</feature>
<feature type="transmembrane region" description="Helical" evidence="6">
    <location>
        <begin position="67"/>
        <end position="89"/>
    </location>
</feature>
<comment type="similarity">
    <text evidence="6">Belongs to the ABC-2 integral membrane protein family.</text>
</comment>
<proteinExistence type="inferred from homology"/>
<dbReference type="KEGG" id="mmc:Mmcs_3107"/>
<keyword evidence="5" id="KW-0046">Antibiotic resistance</keyword>
<evidence type="ECO:0000313" key="8">
    <source>
        <dbReference type="EMBL" id="ABG09214.1"/>
    </source>
</evidence>
<evidence type="ECO:0000256" key="1">
    <source>
        <dbReference type="ARBA" id="ARBA00004141"/>
    </source>
</evidence>
<dbReference type="PROSITE" id="PS51012">
    <property type="entry name" value="ABC_TM2"/>
    <property type="match status" value="1"/>
</dbReference>
<feature type="domain" description="ABC transmembrane type-2" evidence="7">
    <location>
        <begin position="31"/>
        <end position="256"/>
    </location>
</feature>
<dbReference type="GO" id="GO:0046677">
    <property type="term" value="P:response to antibiotic"/>
    <property type="evidence" value="ECO:0007669"/>
    <property type="project" value="UniProtKB-KW"/>
</dbReference>
<evidence type="ECO:0000256" key="3">
    <source>
        <dbReference type="ARBA" id="ARBA00022989"/>
    </source>
</evidence>
<feature type="transmembrane region" description="Helical" evidence="6">
    <location>
        <begin position="29"/>
        <end position="47"/>
    </location>
</feature>
<evidence type="ECO:0000256" key="5">
    <source>
        <dbReference type="ARBA" id="ARBA00023251"/>
    </source>
</evidence>
<feature type="transmembrane region" description="Helical" evidence="6">
    <location>
        <begin position="231"/>
        <end position="250"/>
    </location>
</feature>
<keyword evidence="6" id="KW-1003">Cell membrane</keyword>
<dbReference type="PIRSF" id="PIRSF006648">
    <property type="entry name" value="DrrB"/>
    <property type="match status" value="1"/>
</dbReference>
<gene>
    <name evidence="8" type="ordered locus">Mmcs_3107</name>
</gene>
<reference evidence="8" key="1">
    <citation type="submission" date="2006-06" db="EMBL/GenBank/DDBJ databases">
        <title>Complete sequence of chromosome of Mycobacterium sp. MCS.</title>
        <authorList>
            <consortium name="US DOE Joint Genome Institute"/>
            <person name="Copeland A."/>
            <person name="Lucas S."/>
            <person name="Lapidus A."/>
            <person name="Barry K."/>
            <person name="Detter J.C."/>
            <person name="Glavina del Rio T."/>
            <person name="Hammon N."/>
            <person name="Israni S."/>
            <person name="Dalin E."/>
            <person name="Tice H."/>
            <person name="Pitluck S."/>
            <person name="Martinez M."/>
            <person name="Schmutz J."/>
            <person name="Larimer F."/>
            <person name="Land M."/>
            <person name="Hauser L."/>
            <person name="Kyrpides N."/>
            <person name="Kim E."/>
            <person name="Miller C.D."/>
            <person name="Hughes J.E."/>
            <person name="Anderson A.J."/>
            <person name="Sims R.C."/>
            <person name="Richardson P."/>
        </authorList>
    </citation>
    <scope>NUCLEOTIDE SEQUENCE [LARGE SCALE GENOMIC DNA]</scope>
    <source>
        <strain evidence="8">MCS</strain>
    </source>
</reference>
<feature type="transmembrane region" description="Helical" evidence="6">
    <location>
        <begin position="176"/>
        <end position="193"/>
    </location>
</feature>
<evidence type="ECO:0000256" key="6">
    <source>
        <dbReference type="RuleBase" id="RU361157"/>
    </source>
</evidence>
<keyword evidence="6" id="KW-0813">Transport</keyword>
<sequence length="264" mass="28272">MNSTSEHRHSLLTESWIFASRLFIQWRRYPMVPLQALLFPTLLLIIYGALVGKSMVRLTGSSGLNELIPVCMLAGAMAGAVGAGLMVPWDRDSGLLTRMWVMPVHRTAPLTGALLAEALRTLVASAVVLAAGYLMGFRFAGGWTGMLVYLLIPVIVVVVFATVVITLALRPQGRIILTWAQTVCVGLAFGTLAPPERVPALVRPLAEFQPLAAPAATMRALASGGDVMRPMLLTALWVIVIAAVFVPLTVRGYRAAVEGGKIDS</sequence>
<comment type="subcellular location">
    <subcellularLocation>
        <location evidence="6">Cell membrane</location>
        <topology evidence="6">Multi-pass membrane protein</topology>
    </subcellularLocation>
    <subcellularLocation>
        <location evidence="1">Membrane</location>
        <topology evidence="1">Multi-pass membrane protein</topology>
    </subcellularLocation>
</comment>
<keyword evidence="3 6" id="KW-1133">Transmembrane helix</keyword>
<evidence type="ECO:0000256" key="4">
    <source>
        <dbReference type="ARBA" id="ARBA00023136"/>
    </source>
</evidence>
<dbReference type="Pfam" id="PF01061">
    <property type="entry name" value="ABC2_membrane"/>
    <property type="match status" value="1"/>
</dbReference>
<dbReference type="AlphaFoldDB" id="A0A5Q5BLG0"/>
<name>A0A5Q5BLG0_MYCSS</name>
<dbReference type="GO" id="GO:0140359">
    <property type="term" value="F:ABC-type transporter activity"/>
    <property type="evidence" value="ECO:0007669"/>
    <property type="project" value="InterPro"/>
</dbReference>
<feature type="transmembrane region" description="Helical" evidence="6">
    <location>
        <begin position="146"/>
        <end position="169"/>
    </location>
</feature>
<keyword evidence="2 6" id="KW-0812">Transmembrane</keyword>
<protein>
    <recommendedName>
        <fullName evidence="6">Transport permease protein</fullName>
    </recommendedName>
</protein>
<accession>A0A5Q5BLG0</accession>
<dbReference type="PANTHER" id="PTHR43027:SF1">
    <property type="entry name" value="DOXORUBICIN RESISTANCE ABC TRANSPORTER PERMEASE PROTEIN DRRC-RELATED"/>
    <property type="match status" value="1"/>
</dbReference>